<name>Q7UGL6_RHOBA</name>
<gene>
    <name evidence="1" type="ordered locus">RB5145</name>
</gene>
<dbReference type="EnsemblBacteria" id="CAD78313">
    <property type="protein sequence ID" value="CAD78313"/>
    <property type="gene ID" value="RB5145"/>
</dbReference>
<dbReference type="HOGENOM" id="CLU_2603652_0_0_0"/>
<reference evidence="1 2" key="1">
    <citation type="journal article" date="2003" name="Proc. Natl. Acad. Sci. U.S.A.">
        <title>Complete genome sequence of the marine planctomycete Pirellula sp. strain 1.</title>
        <authorList>
            <person name="Gloeckner F.O."/>
            <person name="Kube M."/>
            <person name="Bauer M."/>
            <person name="Teeling H."/>
            <person name="Lombardot T."/>
            <person name="Ludwig W."/>
            <person name="Gade D."/>
            <person name="Beck A."/>
            <person name="Borzym K."/>
            <person name="Heitmann K."/>
            <person name="Rabus R."/>
            <person name="Schlesner H."/>
            <person name="Amann R."/>
            <person name="Reinhardt R."/>
        </authorList>
    </citation>
    <scope>NUCLEOTIDE SEQUENCE [LARGE SCALE GENOMIC DNA]</scope>
    <source>
        <strain evidence="2">DSM 10527 / NCIMB 13988 / SH1</strain>
    </source>
</reference>
<dbReference type="KEGG" id="rba:RB5145"/>
<dbReference type="EMBL" id="BX294141">
    <property type="protein sequence ID" value="CAD78313.1"/>
    <property type="molecule type" value="Genomic_DNA"/>
</dbReference>
<keyword evidence="2" id="KW-1185">Reference proteome</keyword>
<evidence type="ECO:0000313" key="2">
    <source>
        <dbReference type="Proteomes" id="UP000001025"/>
    </source>
</evidence>
<protein>
    <submittedName>
        <fullName evidence="1">Uncharacterized protein</fullName>
    </submittedName>
</protein>
<proteinExistence type="predicted"/>
<evidence type="ECO:0000313" key="1">
    <source>
        <dbReference type="EMBL" id="CAD78313.1"/>
    </source>
</evidence>
<dbReference type="STRING" id="243090.RB5145"/>
<dbReference type="InParanoid" id="Q7UGL6"/>
<dbReference type="AlphaFoldDB" id="Q7UGL6"/>
<accession>Q7UGL6</accession>
<dbReference type="Proteomes" id="UP000001025">
    <property type="component" value="Chromosome"/>
</dbReference>
<sequence length="79" mass="8880">MNKSAGQSRRTRFHVWRNPLDFRNDLRHGGLRPPFFWAPPQSTGSEFQPWSLGLPANAGSHAASVLLNDPATMTKHSRI</sequence>
<organism evidence="1 2">
    <name type="scientific">Rhodopirellula baltica (strain DSM 10527 / NCIMB 13988 / SH1)</name>
    <dbReference type="NCBI Taxonomy" id="243090"/>
    <lineage>
        <taxon>Bacteria</taxon>
        <taxon>Pseudomonadati</taxon>
        <taxon>Planctomycetota</taxon>
        <taxon>Planctomycetia</taxon>
        <taxon>Pirellulales</taxon>
        <taxon>Pirellulaceae</taxon>
        <taxon>Rhodopirellula</taxon>
    </lineage>
</organism>